<proteinExistence type="predicted"/>
<feature type="transmembrane region" description="Helical" evidence="1">
    <location>
        <begin position="51"/>
        <end position="69"/>
    </location>
</feature>
<dbReference type="RefSeq" id="WP_173197107.1">
    <property type="nucleotide sequence ID" value="NZ_JABFCX010000002.1"/>
</dbReference>
<accession>A0A7Y3W4A4</accession>
<reference evidence="2 3" key="1">
    <citation type="submission" date="2020-05" db="EMBL/GenBank/DDBJ databases">
        <title>Parvularcula mediterraneae sp. nov., isolated from polypropylene straw from shallow seawater of the seashore of Laganas in Zakynthos island, Greece.</title>
        <authorList>
            <person name="Szabo I."/>
            <person name="Al-Omari J."/>
            <person name="Rado J."/>
            <person name="Szerdahelyi G.S."/>
        </authorList>
    </citation>
    <scope>NUCLEOTIDE SEQUENCE [LARGE SCALE GENOMIC DNA]</scope>
    <source>
        <strain evidence="2 3">ZS-1/3</strain>
    </source>
</reference>
<keyword evidence="1" id="KW-1133">Transmembrane helix</keyword>
<evidence type="ECO:0000313" key="2">
    <source>
        <dbReference type="EMBL" id="NNU15560.1"/>
    </source>
</evidence>
<dbReference type="EMBL" id="JABFCX010000002">
    <property type="protein sequence ID" value="NNU15560.1"/>
    <property type="molecule type" value="Genomic_DNA"/>
</dbReference>
<sequence length="120" mass="12702">MADVVSDLSEAFGAAVNSDPVMTLLPLAIVGIASGLRAGGIGQALAMATRGLFWLGGLVFAMHTGEAMMEAGASVDTLSGSFDRVWNDLMGLRFVEVLGFWLLLLAATMLILVIRTFVRR</sequence>
<comment type="caution">
    <text evidence="2">The sequence shown here is derived from an EMBL/GenBank/DDBJ whole genome shotgun (WGS) entry which is preliminary data.</text>
</comment>
<feature type="transmembrane region" description="Helical" evidence="1">
    <location>
        <begin position="20"/>
        <end position="39"/>
    </location>
</feature>
<organism evidence="2 3">
    <name type="scientific">Parvularcula mediterranea</name>
    <dbReference type="NCBI Taxonomy" id="2732508"/>
    <lineage>
        <taxon>Bacteria</taxon>
        <taxon>Pseudomonadati</taxon>
        <taxon>Pseudomonadota</taxon>
        <taxon>Alphaproteobacteria</taxon>
        <taxon>Parvularculales</taxon>
        <taxon>Parvularculaceae</taxon>
        <taxon>Parvularcula</taxon>
    </lineage>
</organism>
<keyword evidence="1" id="KW-0472">Membrane</keyword>
<evidence type="ECO:0000256" key="1">
    <source>
        <dbReference type="SAM" id="Phobius"/>
    </source>
</evidence>
<evidence type="ECO:0000313" key="3">
    <source>
        <dbReference type="Proteomes" id="UP000536835"/>
    </source>
</evidence>
<dbReference type="Proteomes" id="UP000536835">
    <property type="component" value="Unassembled WGS sequence"/>
</dbReference>
<dbReference type="AlphaFoldDB" id="A0A7Y3W4A4"/>
<feature type="transmembrane region" description="Helical" evidence="1">
    <location>
        <begin position="98"/>
        <end position="118"/>
    </location>
</feature>
<name>A0A7Y3W4A4_9PROT</name>
<keyword evidence="3" id="KW-1185">Reference proteome</keyword>
<gene>
    <name evidence="2" type="ORF">HK107_04410</name>
</gene>
<keyword evidence="1" id="KW-0812">Transmembrane</keyword>
<protein>
    <submittedName>
        <fullName evidence="2">Uncharacterized protein</fullName>
    </submittedName>
</protein>